<evidence type="ECO:0000313" key="2">
    <source>
        <dbReference type="EMBL" id="CAF1623749.1"/>
    </source>
</evidence>
<evidence type="ECO:0000313" key="4">
    <source>
        <dbReference type="Proteomes" id="UP000663870"/>
    </source>
</evidence>
<comment type="caution">
    <text evidence="1">The sequence shown here is derived from an EMBL/GenBank/DDBJ whole genome shotgun (WGS) entry which is preliminary data.</text>
</comment>
<feature type="non-terminal residue" evidence="1">
    <location>
        <position position="1"/>
    </location>
</feature>
<reference evidence="1" key="1">
    <citation type="submission" date="2021-02" db="EMBL/GenBank/DDBJ databases">
        <authorList>
            <person name="Nowell W R."/>
        </authorList>
    </citation>
    <scope>NUCLEOTIDE SEQUENCE</scope>
</reference>
<dbReference type="EMBL" id="CAJNOL010006972">
    <property type="protein sequence ID" value="CAF1623749.1"/>
    <property type="molecule type" value="Genomic_DNA"/>
</dbReference>
<dbReference type="EMBL" id="CAJNOH010005478">
    <property type="protein sequence ID" value="CAF1399039.1"/>
    <property type="molecule type" value="Genomic_DNA"/>
</dbReference>
<dbReference type="Proteomes" id="UP000663870">
    <property type="component" value="Unassembled WGS sequence"/>
</dbReference>
<dbReference type="SUPFAM" id="SSF56399">
    <property type="entry name" value="ADP-ribosylation"/>
    <property type="match status" value="1"/>
</dbReference>
<gene>
    <name evidence="2" type="ORF">JXQ802_LOCUS50917</name>
    <name evidence="1" type="ORF">PYM288_LOCUS34726</name>
</gene>
<accession>A0A815KRA5</accession>
<dbReference type="AlphaFoldDB" id="A0A815KRA5"/>
<evidence type="ECO:0000313" key="3">
    <source>
        <dbReference type="Proteomes" id="UP000663854"/>
    </source>
</evidence>
<dbReference type="Gene3D" id="3.90.176.10">
    <property type="entry name" value="Toxin ADP-ribosyltransferase, Chain A, domain 1"/>
    <property type="match status" value="1"/>
</dbReference>
<proteinExistence type="predicted"/>
<protein>
    <submittedName>
        <fullName evidence="1">Uncharacterized protein</fullName>
    </submittedName>
</protein>
<dbReference type="Proteomes" id="UP000663854">
    <property type="component" value="Unassembled WGS sequence"/>
</dbReference>
<keyword evidence="4" id="KW-1185">Reference proteome</keyword>
<name>A0A815KRA5_9BILA</name>
<evidence type="ECO:0000313" key="1">
    <source>
        <dbReference type="EMBL" id="CAF1399039.1"/>
    </source>
</evidence>
<organism evidence="1 3">
    <name type="scientific">Rotaria sordida</name>
    <dbReference type="NCBI Taxonomy" id="392033"/>
    <lineage>
        <taxon>Eukaryota</taxon>
        <taxon>Metazoa</taxon>
        <taxon>Spiralia</taxon>
        <taxon>Gnathifera</taxon>
        <taxon>Rotifera</taxon>
        <taxon>Eurotatoria</taxon>
        <taxon>Bdelloidea</taxon>
        <taxon>Philodinida</taxon>
        <taxon>Philodinidae</taxon>
        <taxon>Rotaria</taxon>
    </lineage>
</organism>
<sequence length="145" mass="17387">MIDYCRLQYEGNQYQVGMIDEFERDYDLHSPIWWYTRDGFIHKMLNKALFQQDIDTMYAMRVFIKDLHWQLVQLSNQNPLREKNEILTLYRGQKMRRNHFEDIKTNLRGLISFYNFLSTSGDREVALLFAAHFDHANEPLSTANG</sequence>